<gene>
    <name evidence="1" type="ORF">DB30_02832</name>
</gene>
<dbReference type="EMBL" id="JMCC02000020">
    <property type="protein sequence ID" value="KIG17799.1"/>
    <property type="molecule type" value="Genomic_DNA"/>
</dbReference>
<dbReference type="Proteomes" id="UP000031599">
    <property type="component" value="Unassembled WGS sequence"/>
</dbReference>
<evidence type="ECO:0000313" key="2">
    <source>
        <dbReference type="Proteomes" id="UP000031599"/>
    </source>
</evidence>
<dbReference type="AlphaFoldDB" id="A0A0C1ZK01"/>
<protein>
    <submittedName>
        <fullName evidence="1">Uncharacterized protein</fullName>
    </submittedName>
</protein>
<dbReference type="RefSeq" id="WP_052547990.1">
    <property type="nucleotide sequence ID" value="NZ_JMCC02000020.1"/>
</dbReference>
<accession>A0A0C1ZK01</accession>
<sequence>MLQAVPAIVTIEEADGTGTPSACMLDGAPEGGYVCDAAPLIGMDALIRVDRDGFDSALRAAAILTNQIQPLDVHLSVEGGPTGTWSACVAAGEFDSCAVVCEAQMLGCVVTSCATDQPEWPIATVETFSSLECTDLRESLASSCEEQLPLTPHVASLRCCCSD</sequence>
<reference evidence="1 2" key="1">
    <citation type="submission" date="2014-12" db="EMBL/GenBank/DDBJ databases">
        <title>Genome assembly of Enhygromyxa salina DSM 15201.</title>
        <authorList>
            <person name="Sharma G."/>
            <person name="Subramanian S."/>
        </authorList>
    </citation>
    <scope>NUCLEOTIDE SEQUENCE [LARGE SCALE GENOMIC DNA]</scope>
    <source>
        <strain evidence="1 2">DSM 15201</strain>
    </source>
</reference>
<organism evidence="1 2">
    <name type="scientific">Enhygromyxa salina</name>
    <dbReference type="NCBI Taxonomy" id="215803"/>
    <lineage>
        <taxon>Bacteria</taxon>
        <taxon>Pseudomonadati</taxon>
        <taxon>Myxococcota</taxon>
        <taxon>Polyangia</taxon>
        <taxon>Nannocystales</taxon>
        <taxon>Nannocystaceae</taxon>
        <taxon>Enhygromyxa</taxon>
    </lineage>
</organism>
<evidence type="ECO:0000313" key="1">
    <source>
        <dbReference type="EMBL" id="KIG17799.1"/>
    </source>
</evidence>
<name>A0A0C1ZK01_9BACT</name>
<proteinExistence type="predicted"/>
<comment type="caution">
    <text evidence="1">The sequence shown here is derived from an EMBL/GenBank/DDBJ whole genome shotgun (WGS) entry which is preliminary data.</text>
</comment>